<keyword evidence="3" id="KW-1185">Reference proteome</keyword>
<keyword evidence="1" id="KW-0472">Membrane</keyword>
<comment type="caution">
    <text evidence="2">The sequence shown here is derived from an EMBL/GenBank/DDBJ whole genome shotgun (WGS) entry which is preliminary data.</text>
</comment>
<feature type="transmembrane region" description="Helical" evidence="1">
    <location>
        <begin position="89"/>
        <end position="109"/>
    </location>
</feature>
<evidence type="ECO:0000313" key="3">
    <source>
        <dbReference type="Proteomes" id="UP001301958"/>
    </source>
</evidence>
<feature type="non-terminal residue" evidence="2">
    <location>
        <position position="111"/>
    </location>
</feature>
<name>A0AAN7BHH4_9PEZI</name>
<dbReference type="AlphaFoldDB" id="A0AAN7BHH4"/>
<dbReference type="EMBL" id="MU865429">
    <property type="protein sequence ID" value="KAK4223379.1"/>
    <property type="molecule type" value="Genomic_DNA"/>
</dbReference>
<reference evidence="2" key="2">
    <citation type="submission" date="2023-05" db="EMBL/GenBank/DDBJ databases">
        <authorList>
            <consortium name="Lawrence Berkeley National Laboratory"/>
            <person name="Steindorff A."/>
            <person name="Hensen N."/>
            <person name="Bonometti L."/>
            <person name="Westerberg I."/>
            <person name="Brannstrom I.O."/>
            <person name="Guillou S."/>
            <person name="Cros-Aarteil S."/>
            <person name="Calhoun S."/>
            <person name="Haridas S."/>
            <person name="Kuo A."/>
            <person name="Mondo S."/>
            <person name="Pangilinan J."/>
            <person name="Riley R."/>
            <person name="Labutti K."/>
            <person name="Andreopoulos B."/>
            <person name="Lipzen A."/>
            <person name="Chen C."/>
            <person name="Yanf M."/>
            <person name="Daum C."/>
            <person name="Ng V."/>
            <person name="Clum A."/>
            <person name="Ohm R."/>
            <person name="Martin F."/>
            <person name="Silar P."/>
            <person name="Natvig D."/>
            <person name="Lalanne C."/>
            <person name="Gautier V."/>
            <person name="Ament-Velasquez S.L."/>
            <person name="Kruys A."/>
            <person name="Hutchinson M.I."/>
            <person name="Powell A.J."/>
            <person name="Barry K."/>
            <person name="Miller A.N."/>
            <person name="Grigoriev I.V."/>
            <person name="Debuchy R."/>
            <person name="Gladieux P."/>
            <person name="Thoren M.H."/>
            <person name="Johannesson H."/>
        </authorList>
    </citation>
    <scope>NUCLEOTIDE SEQUENCE</scope>
    <source>
        <strain evidence="2">CBS 990.96</strain>
    </source>
</reference>
<proteinExistence type="predicted"/>
<keyword evidence="1" id="KW-0812">Transmembrane</keyword>
<accession>A0AAN7BHH4</accession>
<keyword evidence="1" id="KW-1133">Transmembrane helix</keyword>
<evidence type="ECO:0000256" key="1">
    <source>
        <dbReference type="SAM" id="Phobius"/>
    </source>
</evidence>
<feature type="transmembrane region" description="Helical" evidence="1">
    <location>
        <begin position="54"/>
        <end position="77"/>
    </location>
</feature>
<evidence type="ECO:0000313" key="2">
    <source>
        <dbReference type="EMBL" id="KAK4223379.1"/>
    </source>
</evidence>
<organism evidence="2 3">
    <name type="scientific">Podospora fimiseda</name>
    <dbReference type="NCBI Taxonomy" id="252190"/>
    <lineage>
        <taxon>Eukaryota</taxon>
        <taxon>Fungi</taxon>
        <taxon>Dikarya</taxon>
        <taxon>Ascomycota</taxon>
        <taxon>Pezizomycotina</taxon>
        <taxon>Sordariomycetes</taxon>
        <taxon>Sordariomycetidae</taxon>
        <taxon>Sordariales</taxon>
        <taxon>Podosporaceae</taxon>
        <taxon>Podospora</taxon>
    </lineage>
</organism>
<reference evidence="2" key="1">
    <citation type="journal article" date="2023" name="Mol. Phylogenet. Evol.">
        <title>Genome-scale phylogeny and comparative genomics of the fungal order Sordariales.</title>
        <authorList>
            <person name="Hensen N."/>
            <person name="Bonometti L."/>
            <person name="Westerberg I."/>
            <person name="Brannstrom I.O."/>
            <person name="Guillou S."/>
            <person name="Cros-Aarteil S."/>
            <person name="Calhoun S."/>
            <person name="Haridas S."/>
            <person name="Kuo A."/>
            <person name="Mondo S."/>
            <person name="Pangilinan J."/>
            <person name="Riley R."/>
            <person name="LaButti K."/>
            <person name="Andreopoulos B."/>
            <person name="Lipzen A."/>
            <person name="Chen C."/>
            <person name="Yan M."/>
            <person name="Daum C."/>
            <person name="Ng V."/>
            <person name="Clum A."/>
            <person name="Steindorff A."/>
            <person name="Ohm R.A."/>
            <person name="Martin F."/>
            <person name="Silar P."/>
            <person name="Natvig D.O."/>
            <person name="Lalanne C."/>
            <person name="Gautier V."/>
            <person name="Ament-Velasquez S.L."/>
            <person name="Kruys A."/>
            <person name="Hutchinson M.I."/>
            <person name="Powell A.J."/>
            <person name="Barry K."/>
            <person name="Miller A.N."/>
            <person name="Grigoriev I.V."/>
            <person name="Debuchy R."/>
            <person name="Gladieux P."/>
            <person name="Hiltunen Thoren M."/>
            <person name="Johannesson H."/>
        </authorList>
    </citation>
    <scope>NUCLEOTIDE SEQUENCE</scope>
    <source>
        <strain evidence="2">CBS 990.96</strain>
    </source>
</reference>
<protein>
    <submittedName>
        <fullName evidence="2">Uncharacterized protein</fullName>
    </submittedName>
</protein>
<sequence length="111" mass="12070">MSTHSPKPPPHVSPRGMWISKLILRSIELASSIATIGVVTNMMSNDLVTTTTVGITACSVSLRIIWTIADTACIIFRRGRRGIHPGANIALDLILWIVFIGLIIFFSLVSV</sequence>
<dbReference type="Proteomes" id="UP001301958">
    <property type="component" value="Unassembled WGS sequence"/>
</dbReference>
<gene>
    <name evidence="2" type="ORF">QBC38DRAFT_517166</name>
</gene>